<dbReference type="EMBL" id="BQKY01000002">
    <property type="protein sequence ID" value="GJN88079.1"/>
    <property type="molecule type" value="Genomic_DNA"/>
</dbReference>
<keyword evidence="8" id="KW-1185">Reference proteome</keyword>
<comment type="caution">
    <text evidence="7">The sequence shown here is derived from an EMBL/GenBank/DDBJ whole genome shotgun (WGS) entry which is preliminary data.</text>
</comment>
<protein>
    <recommendedName>
        <fullName evidence="6">F-box domain-containing protein</fullName>
    </recommendedName>
</protein>
<name>A0AAV5GDW0_9BASI</name>
<dbReference type="Proteomes" id="UP001342314">
    <property type="component" value="Unassembled WGS sequence"/>
</dbReference>
<evidence type="ECO:0000256" key="2">
    <source>
        <dbReference type="ARBA" id="ARBA00022679"/>
    </source>
</evidence>
<gene>
    <name evidence="7" type="ORF">Rhopal_001035-T1</name>
</gene>
<feature type="compositionally biased region" description="Polar residues" evidence="5">
    <location>
        <begin position="687"/>
        <end position="699"/>
    </location>
</feature>
<feature type="compositionally biased region" description="Low complexity" evidence="5">
    <location>
        <begin position="310"/>
        <end position="324"/>
    </location>
</feature>
<keyword evidence="3 4" id="KW-0694">RNA-binding</keyword>
<evidence type="ECO:0000313" key="8">
    <source>
        <dbReference type="Proteomes" id="UP001342314"/>
    </source>
</evidence>
<dbReference type="GO" id="GO:0052929">
    <property type="term" value="F:ATP:3'-cytidine-cytidine-tRNA adenylyltransferase activity"/>
    <property type="evidence" value="ECO:0007669"/>
    <property type="project" value="TreeGrafter"/>
</dbReference>
<dbReference type="Pfam" id="PF01743">
    <property type="entry name" value="PolyA_pol"/>
    <property type="match status" value="1"/>
</dbReference>
<dbReference type="Gene3D" id="1.10.3090.10">
    <property type="entry name" value="cca-adding enzyme, domain 2"/>
    <property type="match status" value="1"/>
</dbReference>
<dbReference type="Gene3D" id="3.30.460.10">
    <property type="entry name" value="Beta Polymerase, domain 2"/>
    <property type="match status" value="1"/>
</dbReference>
<dbReference type="InterPro" id="IPR001810">
    <property type="entry name" value="F-box_dom"/>
</dbReference>
<dbReference type="PANTHER" id="PTHR13734">
    <property type="entry name" value="TRNA-NUCLEOTIDYLTRANSFERASE"/>
    <property type="match status" value="1"/>
</dbReference>
<feature type="region of interest" description="Disordered" evidence="5">
    <location>
        <begin position="619"/>
        <end position="719"/>
    </location>
</feature>
<evidence type="ECO:0000256" key="5">
    <source>
        <dbReference type="SAM" id="MobiDB-lite"/>
    </source>
</evidence>
<dbReference type="PROSITE" id="PS50181">
    <property type="entry name" value="FBOX"/>
    <property type="match status" value="1"/>
</dbReference>
<organism evidence="7 8">
    <name type="scientific">Rhodotorula paludigena</name>
    <dbReference type="NCBI Taxonomy" id="86838"/>
    <lineage>
        <taxon>Eukaryota</taxon>
        <taxon>Fungi</taxon>
        <taxon>Dikarya</taxon>
        <taxon>Basidiomycota</taxon>
        <taxon>Pucciniomycotina</taxon>
        <taxon>Microbotryomycetes</taxon>
        <taxon>Sporidiobolales</taxon>
        <taxon>Sporidiobolaceae</taxon>
        <taxon>Rhodotorula</taxon>
    </lineage>
</organism>
<dbReference type="CDD" id="cd05398">
    <property type="entry name" value="NT_ClassII-CCAase"/>
    <property type="match status" value="1"/>
</dbReference>
<keyword evidence="2 4" id="KW-0808">Transferase</keyword>
<reference evidence="7 8" key="1">
    <citation type="submission" date="2021-12" db="EMBL/GenBank/DDBJ databases">
        <title>High titer production of polyol ester of fatty acids by Rhodotorula paludigena BS15 towards product separation-free biomass refinery.</title>
        <authorList>
            <person name="Mano J."/>
            <person name="Ono H."/>
            <person name="Tanaka T."/>
            <person name="Naito K."/>
            <person name="Sushida H."/>
            <person name="Ike M."/>
            <person name="Tokuyasu K."/>
            <person name="Kitaoka M."/>
        </authorList>
    </citation>
    <scope>NUCLEOTIDE SEQUENCE [LARGE SCALE GENOMIC DNA]</scope>
    <source>
        <strain evidence="7 8">BS15</strain>
    </source>
</reference>
<comment type="similarity">
    <text evidence="1 4">Belongs to the tRNA nucleotidyltransferase/poly(A) polymerase family.</text>
</comment>
<accession>A0AAV5GDW0</accession>
<feature type="domain" description="F-box" evidence="6">
    <location>
        <begin position="723"/>
        <end position="772"/>
    </location>
</feature>
<feature type="compositionally biased region" description="Basic and acidic residues" evidence="5">
    <location>
        <begin position="676"/>
        <end position="686"/>
    </location>
</feature>
<dbReference type="InterPro" id="IPR002646">
    <property type="entry name" value="PolA_pol_head_dom"/>
</dbReference>
<evidence type="ECO:0000256" key="1">
    <source>
        <dbReference type="ARBA" id="ARBA00007265"/>
    </source>
</evidence>
<evidence type="ECO:0000256" key="3">
    <source>
        <dbReference type="ARBA" id="ARBA00022884"/>
    </source>
</evidence>
<evidence type="ECO:0000256" key="4">
    <source>
        <dbReference type="RuleBase" id="RU003953"/>
    </source>
</evidence>
<dbReference type="GO" id="GO:0003723">
    <property type="term" value="F:RNA binding"/>
    <property type="evidence" value="ECO:0007669"/>
    <property type="project" value="UniProtKB-KW"/>
</dbReference>
<evidence type="ECO:0000313" key="7">
    <source>
        <dbReference type="EMBL" id="GJN88079.1"/>
    </source>
</evidence>
<dbReference type="InterPro" id="IPR043519">
    <property type="entry name" value="NT_sf"/>
</dbReference>
<proteinExistence type="inferred from homology"/>
<feature type="compositionally biased region" description="Basic residues" evidence="5">
    <location>
        <begin position="627"/>
        <end position="645"/>
    </location>
</feature>
<dbReference type="SUPFAM" id="SSF81891">
    <property type="entry name" value="Poly A polymerase C-terminal region-like"/>
    <property type="match status" value="1"/>
</dbReference>
<sequence length="1331" mass="147653">MTVPAVPSLTLTESEQRLVDLLTACADWVDAHPRLVDQLRLKDDNGNWIGKERGTEPVELRIAGGWVRDKLLGRQSDDIDVSTSPDPITGLKFAMLFEQYLESLGQRDVMGRLTKIEAKPEQSKHLETATARVFDLSLDWVQQRGQEVYTEGSRIPTVAFGTPLEDAERRDLTINSLFYNLRTRAIEDQTGKGLSDLGFVPGQPRKIRTPLEPVKTFHDDPLRVVRAVRFAARFGREYELDREMEDAIKREEIKEALRNPLKISRERVGAELDKMLLGRDPYYAFELIERLELHPLIFLYEHDKVFAAPSSPSLGPSASPTLPSDPTRSSPPPEPDTALSVTAALILTQLLSPASSSPSLLPALHPLLQLHATPLPDSPASAAPPTYPPVSPSPSIPLCACVYPPTLKRLYLSCGLLPLYGLLAPDGKQGSGKVVWVGEKVVREGVKGPTVDIGFVKRAREASALLRPVVRSVVAAADGAGEVVMRDEGEERATIGMTLRHPSVHDGQHQRWNVSLLWSLVVELVEARADVEEQKRLVQLYNAFVDRVVAHELTTRAFAPPLLDGKAVNALLPFTKSSPAMPRILDLVVRFQLAHPSAGREDVEAYLGDAERQREIARMVEEARPVPKGKKRKVTRTMPPKKRQLVVKQPSPAAEVPDEDHQETRTKRVTRASKGKGKEKAADEVKSASSDVEGSTTPSPKRKRTDKTEEEGKGVKQSRIRTMTSFQSLPLDILVEMARYLDPLSLLELSRVNKAVHATLAHRNAIPIWRLARMNVDLPDLGATDLTEMQYAALMLDNTCSFCGETGKRADYSLRRRWCKDCQKSQLLKASAIEEKVGFTHEATFKVTFATHHSAGGNETKTAYYCKRDVLAVNKQLWALQGSITSAQGRDERFAAFDAMKRYVEERIRNVKAAKEDAVVLAKWQKSSSESRRKAGEAARVARKKAIVERLVDLGYEERDCTAWQLSNISHLVDQPRVLTDLIFKRITPALVEHAERRKTARLEMQALARLKQLDRDLKLRYMALPKGDTSIFPLFAQWVHFPQVQQFWKTEQPLPLDDASWSAVQPVLDEDINKARRATKLDYARRIVAALQDVGATVSDDVAAALAVPALPPSDLKKLALHDPNVPGSWSLSQRLDLEHLALSMSDADLATLFAHPAALFTCTRYMCCRLLQYPDIHEHLLNEHSLGSATGAGGSAPSAALSSSLVREIVRFMHADPPKDEGEAGVGGGLRAQQTVQELEKRGAVFKCGLCSGKAWPSYSLAEESASELTCGEMLKHLTTYHFDLRTHELKTPISGKALIQLCKIENEGAKVDDDEMLAVASHEDKSEA</sequence>
<evidence type="ECO:0000259" key="6">
    <source>
        <dbReference type="PROSITE" id="PS50181"/>
    </source>
</evidence>
<dbReference type="PANTHER" id="PTHR13734:SF5">
    <property type="entry name" value="CCA TRNA NUCLEOTIDYLTRANSFERASE, MITOCHONDRIAL"/>
    <property type="match status" value="1"/>
</dbReference>
<dbReference type="GO" id="GO:0052927">
    <property type="term" value="F:CC tRNA cytidylyltransferase activity"/>
    <property type="evidence" value="ECO:0007669"/>
    <property type="project" value="TreeGrafter"/>
</dbReference>
<dbReference type="GO" id="GO:0001680">
    <property type="term" value="P:tRNA 3'-terminal CCA addition"/>
    <property type="evidence" value="ECO:0007669"/>
    <property type="project" value="UniProtKB-ARBA"/>
</dbReference>
<dbReference type="SUPFAM" id="SSF81301">
    <property type="entry name" value="Nucleotidyltransferase"/>
    <property type="match status" value="1"/>
</dbReference>
<feature type="region of interest" description="Disordered" evidence="5">
    <location>
        <begin position="310"/>
        <end position="337"/>
    </location>
</feature>